<dbReference type="Gene3D" id="1.10.238.10">
    <property type="entry name" value="EF-hand"/>
    <property type="match status" value="1"/>
</dbReference>
<dbReference type="InterPro" id="IPR013662">
    <property type="entry name" value="RIH_assoc-dom"/>
</dbReference>
<dbReference type="GO" id="GO:0014808">
    <property type="term" value="P:release of sequestered calcium ion into cytosol by sarcoplasmic reticulum"/>
    <property type="evidence" value="ECO:0007669"/>
    <property type="project" value="TreeGrafter"/>
</dbReference>
<dbReference type="GO" id="GO:0030018">
    <property type="term" value="C:Z disc"/>
    <property type="evidence" value="ECO:0007669"/>
    <property type="project" value="TreeGrafter"/>
</dbReference>
<feature type="region of interest" description="Disordered" evidence="5">
    <location>
        <begin position="616"/>
        <end position="642"/>
    </location>
</feature>
<accession>A0A1W0WNS5</accession>
<dbReference type="Pfam" id="PF00520">
    <property type="entry name" value="Ion_trans"/>
    <property type="match status" value="1"/>
</dbReference>
<feature type="transmembrane region" description="Helical" evidence="6">
    <location>
        <begin position="1943"/>
        <end position="1965"/>
    </location>
</feature>
<comment type="caution">
    <text evidence="10">The sequence shown here is derived from an EMBL/GenBank/DDBJ whole genome shotgun (WGS) entry which is preliminary data.</text>
</comment>
<feature type="compositionally biased region" description="Acidic residues" evidence="5">
    <location>
        <begin position="891"/>
        <end position="906"/>
    </location>
</feature>
<evidence type="ECO:0000256" key="1">
    <source>
        <dbReference type="ARBA" id="ARBA00004141"/>
    </source>
</evidence>
<evidence type="ECO:0000259" key="8">
    <source>
        <dbReference type="Pfam" id="PF06459"/>
    </source>
</evidence>
<evidence type="ECO:0000256" key="5">
    <source>
        <dbReference type="SAM" id="MobiDB-lite"/>
    </source>
</evidence>
<keyword evidence="11" id="KW-1185">Reference proteome</keyword>
<protein>
    <submittedName>
        <fullName evidence="10">Ryanodine receptor</fullName>
    </submittedName>
</protein>
<dbReference type="InterPro" id="IPR005821">
    <property type="entry name" value="Ion_trans_dom"/>
</dbReference>
<name>A0A1W0WNS5_HYPEX</name>
<feature type="region of interest" description="Disordered" evidence="5">
    <location>
        <begin position="58"/>
        <end position="78"/>
    </location>
</feature>
<dbReference type="InterPro" id="IPR015925">
    <property type="entry name" value="Ryanodine_IP3_receptor"/>
</dbReference>
<dbReference type="OrthoDB" id="258495at2759"/>
<dbReference type="Pfam" id="PF08454">
    <property type="entry name" value="RIH_assoc"/>
    <property type="match status" value="1"/>
</dbReference>
<feature type="transmembrane region" description="Helical" evidence="6">
    <location>
        <begin position="1745"/>
        <end position="1770"/>
    </location>
</feature>
<gene>
    <name evidence="10" type="ORF">BV898_09001</name>
</gene>
<evidence type="ECO:0000256" key="2">
    <source>
        <dbReference type="ARBA" id="ARBA00022692"/>
    </source>
</evidence>
<dbReference type="GO" id="GO:0006874">
    <property type="term" value="P:intracellular calcium ion homeostasis"/>
    <property type="evidence" value="ECO:0007669"/>
    <property type="project" value="InterPro"/>
</dbReference>
<feature type="region of interest" description="Disordered" evidence="5">
    <location>
        <begin position="888"/>
        <end position="920"/>
    </location>
</feature>
<evidence type="ECO:0000259" key="7">
    <source>
        <dbReference type="Pfam" id="PF00520"/>
    </source>
</evidence>
<evidence type="ECO:0000313" key="10">
    <source>
        <dbReference type="EMBL" id="OQV16829.1"/>
    </source>
</evidence>
<evidence type="ECO:0000259" key="9">
    <source>
        <dbReference type="Pfam" id="PF08454"/>
    </source>
</evidence>
<dbReference type="InterPro" id="IPR009460">
    <property type="entry name" value="Ryanrecept_TM4-6"/>
</dbReference>
<feature type="domain" description="Ryanodine Receptor TM 4-6" evidence="8">
    <location>
        <begin position="1636"/>
        <end position="1778"/>
    </location>
</feature>
<dbReference type="GO" id="GO:0042383">
    <property type="term" value="C:sarcolemma"/>
    <property type="evidence" value="ECO:0007669"/>
    <property type="project" value="TreeGrafter"/>
</dbReference>
<feature type="compositionally biased region" description="Gly residues" evidence="5">
    <location>
        <begin position="65"/>
        <end position="77"/>
    </location>
</feature>
<dbReference type="Proteomes" id="UP000192578">
    <property type="component" value="Unassembled WGS sequence"/>
</dbReference>
<evidence type="ECO:0000256" key="6">
    <source>
        <dbReference type="SAM" id="Phobius"/>
    </source>
</evidence>
<dbReference type="EMBL" id="MTYJ01000069">
    <property type="protein sequence ID" value="OQV16829.1"/>
    <property type="molecule type" value="Genomic_DNA"/>
</dbReference>
<dbReference type="GO" id="GO:0033017">
    <property type="term" value="C:sarcoplasmic reticulum membrane"/>
    <property type="evidence" value="ECO:0007669"/>
    <property type="project" value="TreeGrafter"/>
</dbReference>
<evidence type="ECO:0000313" key="11">
    <source>
        <dbReference type="Proteomes" id="UP000192578"/>
    </source>
</evidence>
<dbReference type="InterPro" id="IPR011992">
    <property type="entry name" value="EF-hand-dom_pair"/>
</dbReference>
<feature type="transmembrane region" description="Helical" evidence="6">
    <location>
        <begin position="2019"/>
        <end position="2042"/>
    </location>
</feature>
<reference evidence="11" key="1">
    <citation type="submission" date="2017-01" db="EMBL/GenBank/DDBJ databases">
        <title>Comparative genomics of anhydrobiosis in the tardigrade Hypsibius dujardini.</title>
        <authorList>
            <person name="Yoshida Y."/>
            <person name="Koutsovoulos G."/>
            <person name="Laetsch D."/>
            <person name="Stevens L."/>
            <person name="Kumar S."/>
            <person name="Horikawa D."/>
            <person name="Ishino K."/>
            <person name="Komine S."/>
            <person name="Tomita M."/>
            <person name="Blaxter M."/>
            <person name="Arakawa K."/>
        </authorList>
    </citation>
    <scope>NUCLEOTIDE SEQUENCE [LARGE SCALE GENOMIC DNA]</scope>
    <source>
        <strain evidence="11">Z151</strain>
    </source>
</reference>
<evidence type="ECO:0000256" key="4">
    <source>
        <dbReference type="ARBA" id="ARBA00023136"/>
    </source>
</evidence>
<dbReference type="GO" id="GO:0005790">
    <property type="term" value="C:smooth endoplasmic reticulum"/>
    <property type="evidence" value="ECO:0007669"/>
    <property type="project" value="TreeGrafter"/>
</dbReference>
<dbReference type="SUPFAM" id="SSF47473">
    <property type="entry name" value="EF-hand"/>
    <property type="match status" value="1"/>
</dbReference>
<feature type="compositionally biased region" description="Polar residues" evidence="5">
    <location>
        <begin position="616"/>
        <end position="625"/>
    </location>
</feature>
<evidence type="ECO:0000256" key="3">
    <source>
        <dbReference type="ARBA" id="ARBA00022989"/>
    </source>
</evidence>
<proteinExistence type="predicted"/>
<keyword evidence="10" id="KW-0675">Receptor</keyword>
<comment type="subcellular location">
    <subcellularLocation>
        <location evidence="1">Membrane</location>
        <topology evidence="1">Multi-pass membrane protein</topology>
    </subcellularLocation>
</comment>
<sequence length="2143" mass="241017">MELKNTAELSRAPERGVQSQFVPFEQMTDREKKAYRDRAQDLLKFLLYSGYRFRKERSAARNNQGAGGQGQGGGRGGAAASEIESRFAYSLLEKLLHYCQVTSAKMRNNTPSNNFTRRKSYKETSGDVKFFGKVVLPLVEQYFRSQKSYFLRPAAASVDAHGTASPKEKEMVANLFCRLALLLRLKVMSFGQDTKLAVECLQVLVQAIDCSSLIKHSLDFVRTSFLTFFNQAAHDLTNTVNQLKALNFPAARGTTPKQSTSLGYVEGVLLRVLASLFDHIGTNNFGKEILINDIQIPCYSILDSLYTLGTKSSLAANRKLFEEITVANRPLLGACLAAFASTFPVAFLEPEFNANNPCCILGRAQEQSLEAQDVMNRLSASLPTMDILVQQIEAFTASGDYGTAPHIIDVVLPMLCSYLSTWFYRGPENTHPDDTVVTKVTSEHLNTILTHVFTLILGNLGNPKATWMERIAAVVGQIVINTRTSLLEDRILPIAHKLEEHTHTAHASEEVLRCGQRLGEDLSSVEAEVGEQYALLVRDLYAFFPLVIRYTELHKLQWIKENNAQAEALYAAVSEVFNRWMRSQHFKREELNFLSANDIDVNALISAGSRGICKMLTQSNPANNSKAEAKKRKRERKEKGGEGAQQQSLIVVCLKRVLPVGLNLFTGREQELVQKVKERMLRNESEDAIEDFVKAELQLPDQPNPDDKRAWQRYLYVKIGKKKLVSGDDLVDNVEESALAVVSRILNMSKVLHGLHLVDHPPILNDTRLKLVSTQRKRAIIACFRMVSLHSLPRHRVINLFLRSYRELWLSSENVGQELLVVNLTELPEEPPKPTHATVTVCPDEDVPPTDQLTQIVTALSRAATAEQHNDQFVHLYLQYAGIMSMSCGGADEEEEEEGGDGEEEAGPAGQQEQEEERQKLLSYQNRLADRGVSEMALMYISASNGEPSDTVWATLSLGISILRGGNEGVQKRMANYLKEKRDVGFFTSMSGLMNSCGVLDLDAFERIIKAEGLGVNSEPSPTETNDENAANTCKLFRFLQLLCEGHNGEFQNYLRTQQGNTSTVNLIICTVDYLLRVQESVMDFYWHYSSKEFVDAAGIGEFVRAIKIAAQVFNTLTESIQGPCSENQLCLAHSRLWDAVGGFLFLFANMQDKLAKAKEPSQLDLLQEFLDLQNEMMTMLISMLEGNTMNGPIGKQMVDSLAESSQNLEEIIKFFDLFLKLDELVNSPGFKEFDPKHTGWITTQDLKKAMEAQKIYDAEQVAYLLSCISDQDGNIDYIEFTERYHTPAKEIGFNLSLLLTNLNEHTTKDARLLRIMEVADSMQNYFKDYLGRIEIIGSAKHVERVYFEIPASNREQWNQKQIKESKAAFLHAVVNEGDDKGKLEVFVSFCEDAIFEMQHAASISVKEPPAMLKAIPLGSDQQKTESVWTKLTKGVKAVGRGVGTVASLLTPGNVKRKYHRLKRLTYPQLALATAKAILWMFYYVIYFQIYIVKATGLTVLYMMTGYSFEPDKPKTDSASEHTVKSADMNPRSIYGLSRPDDGIPGGSGSAAPVSVFGVAIAGDGPRTEELDDADSRLVLEMAVSPMNSGPPPEPPEPARTGPILTIREGPSPSAGPLAALTDLPSPAVTRRSSHEDSSHEVVNEIGEERAEEEASVGLGWTAVIANNYTAALNLAARQFYSLQDVGLLVALMINFVLLFYKVTDAAGNDLFAKMEDADGDVTESVGGDGEEDDMEMIVLEGEYVWLPLILRLLAALHSVIAIIRLIAYYRLKVPLGIFKLEKEIARKLEFDGLYIEEMPEGMWYRWCNIVISSKSFPYYYWDKFVKKKVIKKYKETHDLTFLLTLLGEEESTDNLRAPLTWLNFWYLGPIRWVQGFDWRYPIWKAGAILGDKAFQYNLFYTLFSLAGNYNQFFFALHLLDIVTSSKSLTTILQSVTHNGKQLLLTVMMMVILVWLYTVLAFNFFRGFYVQEEEGEKDPKCHNMLTCFIFHLYNGVRNGGGIGDAISEPDGDPLEYYRIVFDIAFFFSIIVILLAIVQGLIIDAFGELRGQLEQVDIDMGSKCFICEKAKDEFDKQPRGFETHTLEEHNLANYLFFIMHLINKDQTEYTGQESYVWDMYQRRCWDFFPMGESFRITNAADLFD</sequence>
<organism evidence="10 11">
    <name type="scientific">Hypsibius exemplaris</name>
    <name type="common">Freshwater tardigrade</name>
    <dbReference type="NCBI Taxonomy" id="2072580"/>
    <lineage>
        <taxon>Eukaryota</taxon>
        <taxon>Metazoa</taxon>
        <taxon>Ecdysozoa</taxon>
        <taxon>Tardigrada</taxon>
        <taxon>Eutardigrada</taxon>
        <taxon>Parachela</taxon>
        <taxon>Hypsibioidea</taxon>
        <taxon>Hypsibiidae</taxon>
        <taxon>Hypsibius</taxon>
    </lineage>
</organism>
<dbReference type="FunFam" id="1.10.287.70:FF:000017">
    <property type="entry name" value="ryanodine receptor isoform X2"/>
    <property type="match status" value="1"/>
</dbReference>
<dbReference type="PANTHER" id="PTHR46399:SF8">
    <property type="entry name" value="B30.2_SPRY DOMAIN-CONTAINING PROTEIN"/>
    <property type="match status" value="1"/>
</dbReference>
<feature type="domain" description="Ion transport" evidence="7">
    <location>
        <begin position="1908"/>
        <end position="2050"/>
    </location>
</feature>
<dbReference type="GO" id="GO:0005219">
    <property type="term" value="F:ryanodine-sensitive calcium-release channel activity"/>
    <property type="evidence" value="ECO:0007669"/>
    <property type="project" value="InterPro"/>
</dbReference>
<feature type="transmembrane region" description="Helical" evidence="6">
    <location>
        <begin position="1686"/>
        <end position="1704"/>
    </location>
</feature>
<dbReference type="Pfam" id="PF06459">
    <property type="entry name" value="RR_TM4-6"/>
    <property type="match status" value="1"/>
</dbReference>
<dbReference type="PANTHER" id="PTHR46399">
    <property type="entry name" value="B30.2/SPRY DOMAIN-CONTAINING PROTEIN"/>
    <property type="match status" value="1"/>
</dbReference>
<dbReference type="GO" id="GO:0034704">
    <property type="term" value="C:calcium channel complex"/>
    <property type="evidence" value="ECO:0007669"/>
    <property type="project" value="TreeGrafter"/>
</dbReference>
<dbReference type="Gene3D" id="1.10.490.160">
    <property type="match status" value="1"/>
</dbReference>
<feature type="transmembrane region" description="Helical" evidence="6">
    <location>
        <begin position="1478"/>
        <end position="1503"/>
    </location>
</feature>
<keyword evidence="2 6" id="KW-0812">Transmembrane</keyword>
<keyword evidence="3 6" id="KW-1133">Transmembrane helix</keyword>
<feature type="domain" description="RyR/IP3R Homology associated" evidence="9">
    <location>
        <begin position="1030"/>
        <end position="1143"/>
    </location>
</feature>
<dbReference type="GO" id="GO:0006941">
    <property type="term" value="P:striated muscle contraction"/>
    <property type="evidence" value="ECO:0007669"/>
    <property type="project" value="TreeGrafter"/>
</dbReference>
<keyword evidence="4 6" id="KW-0472">Membrane</keyword>